<gene>
    <name evidence="2" type="ORF">Slati_2764300</name>
</gene>
<organism evidence="2">
    <name type="scientific">Sesamum latifolium</name>
    <dbReference type="NCBI Taxonomy" id="2727402"/>
    <lineage>
        <taxon>Eukaryota</taxon>
        <taxon>Viridiplantae</taxon>
        <taxon>Streptophyta</taxon>
        <taxon>Embryophyta</taxon>
        <taxon>Tracheophyta</taxon>
        <taxon>Spermatophyta</taxon>
        <taxon>Magnoliopsida</taxon>
        <taxon>eudicotyledons</taxon>
        <taxon>Gunneridae</taxon>
        <taxon>Pentapetalae</taxon>
        <taxon>asterids</taxon>
        <taxon>lamiids</taxon>
        <taxon>Lamiales</taxon>
        <taxon>Pedaliaceae</taxon>
        <taxon>Sesamum</taxon>
    </lineage>
</organism>
<dbReference type="AlphaFoldDB" id="A0AAW2VZL0"/>
<reference evidence="2" key="1">
    <citation type="submission" date="2020-06" db="EMBL/GenBank/DDBJ databases">
        <authorList>
            <person name="Li T."/>
            <person name="Hu X."/>
            <person name="Zhang T."/>
            <person name="Song X."/>
            <person name="Zhang H."/>
            <person name="Dai N."/>
            <person name="Sheng W."/>
            <person name="Hou X."/>
            <person name="Wei L."/>
        </authorList>
    </citation>
    <scope>NUCLEOTIDE SEQUENCE</scope>
    <source>
        <strain evidence="2">KEN1</strain>
        <tissue evidence="2">Leaf</tissue>
    </source>
</reference>
<name>A0AAW2VZL0_9LAMI</name>
<evidence type="ECO:0000256" key="1">
    <source>
        <dbReference type="SAM" id="MobiDB-lite"/>
    </source>
</evidence>
<reference evidence="2" key="2">
    <citation type="journal article" date="2024" name="Plant">
        <title>Genomic evolution and insights into agronomic trait innovations of Sesamum species.</title>
        <authorList>
            <person name="Miao H."/>
            <person name="Wang L."/>
            <person name="Qu L."/>
            <person name="Liu H."/>
            <person name="Sun Y."/>
            <person name="Le M."/>
            <person name="Wang Q."/>
            <person name="Wei S."/>
            <person name="Zheng Y."/>
            <person name="Lin W."/>
            <person name="Duan Y."/>
            <person name="Cao H."/>
            <person name="Xiong S."/>
            <person name="Wang X."/>
            <person name="Wei L."/>
            <person name="Li C."/>
            <person name="Ma Q."/>
            <person name="Ju M."/>
            <person name="Zhao R."/>
            <person name="Li G."/>
            <person name="Mu C."/>
            <person name="Tian Q."/>
            <person name="Mei H."/>
            <person name="Zhang T."/>
            <person name="Gao T."/>
            <person name="Zhang H."/>
        </authorList>
    </citation>
    <scope>NUCLEOTIDE SEQUENCE</scope>
    <source>
        <strain evidence="2">KEN1</strain>
    </source>
</reference>
<dbReference type="EMBL" id="JACGWN010000009">
    <property type="protein sequence ID" value="KAL0434300.1"/>
    <property type="molecule type" value="Genomic_DNA"/>
</dbReference>
<feature type="region of interest" description="Disordered" evidence="1">
    <location>
        <begin position="1"/>
        <end position="61"/>
    </location>
</feature>
<protein>
    <submittedName>
        <fullName evidence="2">Uncharacterized protein</fullName>
    </submittedName>
</protein>
<sequence length="61" mass="6793">MEHMRMEAPNYPQGRPNCVAQPGRSGSDPSTALHMRRPPGLPRGVTHTPGGHRSRRPRLLE</sequence>
<proteinExistence type="predicted"/>
<feature type="compositionally biased region" description="Basic residues" evidence="1">
    <location>
        <begin position="50"/>
        <end position="61"/>
    </location>
</feature>
<comment type="caution">
    <text evidence="2">The sequence shown here is derived from an EMBL/GenBank/DDBJ whole genome shotgun (WGS) entry which is preliminary data.</text>
</comment>
<evidence type="ECO:0000313" key="2">
    <source>
        <dbReference type="EMBL" id="KAL0434300.1"/>
    </source>
</evidence>
<accession>A0AAW2VZL0</accession>